<comment type="caution">
    <text evidence="2">The sequence shown here is derived from an EMBL/GenBank/DDBJ whole genome shotgun (WGS) entry which is preliminary data.</text>
</comment>
<dbReference type="AlphaFoldDB" id="A0A919EHE9"/>
<dbReference type="CDD" id="cd02440">
    <property type="entry name" value="AdoMet_MTases"/>
    <property type="match status" value="1"/>
</dbReference>
<gene>
    <name evidence="2" type="ORF">GCM10017667_02490</name>
</gene>
<dbReference type="Pfam" id="PF08241">
    <property type="entry name" value="Methyltransf_11"/>
    <property type="match status" value="1"/>
</dbReference>
<dbReference type="RefSeq" id="WP_190040563.1">
    <property type="nucleotide sequence ID" value="NZ_BNBE01000001.1"/>
</dbReference>
<accession>A0A919EHE9</accession>
<dbReference type="InterPro" id="IPR013216">
    <property type="entry name" value="Methyltransf_11"/>
</dbReference>
<dbReference type="Proteomes" id="UP000632849">
    <property type="component" value="Unassembled WGS sequence"/>
</dbReference>
<evidence type="ECO:0000313" key="2">
    <source>
        <dbReference type="EMBL" id="GHF78593.1"/>
    </source>
</evidence>
<keyword evidence="2" id="KW-0808">Transferase</keyword>
<feature type="domain" description="Methyltransferase type 11" evidence="1">
    <location>
        <begin position="45"/>
        <end position="136"/>
    </location>
</feature>
<organism evidence="2 3">
    <name type="scientific">Streptomyces filamentosus</name>
    <name type="common">Streptomyces roseosporus</name>
    <dbReference type="NCBI Taxonomy" id="67294"/>
    <lineage>
        <taxon>Bacteria</taxon>
        <taxon>Bacillati</taxon>
        <taxon>Actinomycetota</taxon>
        <taxon>Actinomycetes</taxon>
        <taxon>Kitasatosporales</taxon>
        <taxon>Streptomycetaceae</taxon>
        <taxon>Streptomyces</taxon>
    </lineage>
</organism>
<dbReference type="PANTHER" id="PTHR43861">
    <property type="entry name" value="TRANS-ACONITATE 2-METHYLTRANSFERASE-RELATED"/>
    <property type="match status" value="1"/>
</dbReference>
<evidence type="ECO:0000259" key="1">
    <source>
        <dbReference type="Pfam" id="PF08241"/>
    </source>
</evidence>
<protein>
    <submittedName>
        <fullName evidence="2">Methyltransferase</fullName>
    </submittedName>
</protein>
<sequence>MTAETRTPESRRIEAALTELWERIYDPQSRAVIDGLPAAGPRRVLELGAGAGSMAYWLAERADTASVLAVDTDVSALDADRSPKLTVRQLDVKEAEFEEGSFDLVFARALFEHLDGAEEVLARAVRWLAPGGWLVVEDFYFLPSEHCATPAGRALVAAYLQGWKAAGADMHWGRRLPSTLARAGLEAVDLRVTPLGPGQHADDNELMRLRMALQGEGLVASGLVGAEDLKQFVANLDDPRARDVTTLLFSAWGRRPSA</sequence>
<dbReference type="GO" id="GO:0017000">
    <property type="term" value="P:antibiotic biosynthetic process"/>
    <property type="evidence" value="ECO:0007669"/>
    <property type="project" value="UniProtKB-ARBA"/>
</dbReference>
<dbReference type="GO" id="GO:0032259">
    <property type="term" value="P:methylation"/>
    <property type="evidence" value="ECO:0007669"/>
    <property type="project" value="UniProtKB-KW"/>
</dbReference>
<dbReference type="InterPro" id="IPR029063">
    <property type="entry name" value="SAM-dependent_MTases_sf"/>
</dbReference>
<evidence type="ECO:0000313" key="3">
    <source>
        <dbReference type="Proteomes" id="UP000632849"/>
    </source>
</evidence>
<proteinExistence type="predicted"/>
<reference evidence="2" key="2">
    <citation type="submission" date="2020-09" db="EMBL/GenBank/DDBJ databases">
        <authorList>
            <person name="Sun Q."/>
            <person name="Ohkuma M."/>
        </authorList>
    </citation>
    <scope>NUCLEOTIDE SEQUENCE</scope>
    <source>
        <strain evidence="2">JCM 4122</strain>
    </source>
</reference>
<name>A0A919EHE9_STRFL</name>
<keyword evidence="3" id="KW-1185">Reference proteome</keyword>
<keyword evidence="2" id="KW-0489">Methyltransferase</keyword>
<dbReference type="Gene3D" id="3.40.50.150">
    <property type="entry name" value="Vaccinia Virus protein VP39"/>
    <property type="match status" value="1"/>
</dbReference>
<reference evidence="2" key="1">
    <citation type="journal article" date="2014" name="Int. J. Syst. Evol. Microbiol.">
        <title>Complete genome sequence of Corynebacterium casei LMG S-19264T (=DSM 44701T), isolated from a smear-ripened cheese.</title>
        <authorList>
            <consortium name="US DOE Joint Genome Institute (JGI-PGF)"/>
            <person name="Walter F."/>
            <person name="Albersmeier A."/>
            <person name="Kalinowski J."/>
            <person name="Ruckert C."/>
        </authorList>
    </citation>
    <scope>NUCLEOTIDE SEQUENCE</scope>
    <source>
        <strain evidence="2">JCM 4122</strain>
    </source>
</reference>
<dbReference type="EMBL" id="BNBE01000001">
    <property type="protein sequence ID" value="GHF78593.1"/>
    <property type="molecule type" value="Genomic_DNA"/>
</dbReference>
<dbReference type="GO" id="GO:0008757">
    <property type="term" value="F:S-adenosylmethionine-dependent methyltransferase activity"/>
    <property type="evidence" value="ECO:0007669"/>
    <property type="project" value="InterPro"/>
</dbReference>
<dbReference type="SUPFAM" id="SSF53335">
    <property type="entry name" value="S-adenosyl-L-methionine-dependent methyltransferases"/>
    <property type="match status" value="1"/>
</dbReference>